<keyword evidence="1" id="KW-0132">Cell division</keyword>
<reference evidence="1" key="1">
    <citation type="submission" date="2020-02" db="EMBL/GenBank/DDBJ databases">
        <authorList>
            <person name="Meier V. D."/>
        </authorList>
    </citation>
    <scope>NUCLEOTIDE SEQUENCE</scope>
    <source>
        <strain evidence="1">AVDCRST_MAG39</strain>
    </source>
</reference>
<accession>A0A6J4SVN5</accession>
<dbReference type="GO" id="GO:0051301">
    <property type="term" value="P:cell division"/>
    <property type="evidence" value="ECO:0007669"/>
    <property type="project" value="UniProtKB-KW"/>
</dbReference>
<sequence length="571" mass="59500">MIVYGDRSDVVDAGAERGALAAAFARLPAFPPGLPRHGALIAAFTRLGQLVQGLADRDRAAAGADGASLAEAALMPALVAVARAVLASWQSGFAHLAPLPNLPSVPPGDVELRLPEGYAYYALYPEAYALAADKLAPAGEPRVVGLRSIGTGLAAIVAARLGAAPPLTVRPVGHPFARRIELAPAAEAALLDDAPHVHFVVVDEGPGLSGSSFAAVGAWLAARDVPLARVAFVTGHSGGPGGQADKNVRHIWAGVRRASADWHELIPPATLRAWVATLVPLADEPLVDLSGGAWRALRYLDETTWPAVDPGRERIKFGARAADGGRVLIKFAGLGAVGEAKLARARMLHVAGLAPEPLGAVHGFLVERWAEGDVPGPADRTAVARYLGARAHLFGDAPRGGASLVALHAMAMHNLAEALGPDGARVLDRWSERLDALAARARPMPVDGKLDRHEWVRVVDGALLKTDALDHDGAHDLIGAQDLAWDAAGALVEWEVADAPAFLAALDEAAPRAVDRELLAFLLPCYVAFRLGGAKLAEASLGGWPEEAARNRVAAARYAAALARWADAPLA</sequence>
<dbReference type="AlphaFoldDB" id="A0A6J4SVN5"/>
<dbReference type="EMBL" id="CADCVW010000070">
    <property type="protein sequence ID" value="CAA9506778.1"/>
    <property type="molecule type" value="Genomic_DNA"/>
</dbReference>
<protein>
    <submittedName>
        <fullName evidence="1">Cell division protein FtsK</fullName>
    </submittedName>
</protein>
<proteinExistence type="predicted"/>
<organism evidence="1">
    <name type="scientific">uncultured Sphingomonadaceae bacterium</name>
    <dbReference type="NCBI Taxonomy" id="169976"/>
    <lineage>
        <taxon>Bacteria</taxon>
        <taxon>Pseudomonadati</taxon>
        <taxon>Pseudomonadota</taxon>
        <taxon>Alphaproteobacteria</taxon>
        <taxon>Sphingomonadales</taxon>
        <taxon>Sphingomonadaceae</taxon>
        <taxon>environmental samples</taxon>
    </lineage>
</organism>
<name>A0A6J4SVN5_9SPHN</name>
<evidence type="ECO:0000313" key="1">
    <source>
        <dbReference type="EMBL" id="CAA9506778.1"/>
    </source>
</evidence>
<gene>
    <name evidence="1" type="ORF">AVDCRST_MAG39-1752</name>
</gene>
<keyword evidence="1" id="KW-0131">Cell cycle</keyword>